<proteinExistence type="predicted"/>
<dbReference type="EMBL" id="LWDX02031112">
    <property type="protein sequence ID" value="OEL27998.1"/>
    <property type="molecule type" value="Genomic_DNA"/>
</dbReference>
<dbReference type="STRING" id="888268.A0A1E5VS91"/>
<comment type="caution">
    <text evidence="2">The sequence shown here is derived from an EMBL/GenBank/DDBJ whole genome shotgun (WGS) entry which is preliminary data.</text>
</comment>
<evidence type="ECO:0000313" key="3">
    <source>
        <dbReference type="Proteomes" id="UP000095767"/>
    </source>
</evidence>
<organism evidence="2 3">
    <name type="scientific">Dichanthelium oligosanthes</name>
    <dbReference type="NCBI Taxonomy" id="888268"/>
    <lineage>
        <taxon>Eukaryota</taxon>
        <taxon>Viridiplantae</taxon>
        <taxon>Streptophyta</taxon>
        <taxon>Embryophyta</taxon>
        <taxon>Tracheophyta</taxon>
        <taxon>Spermatophyta</taxon>
        <taxon>Magnoliopsida</taxon>
        <taxon>Liliopsida</taxon>
        <taxon>Poales</taxon>
        <taxon>Poaceae</taxon>
        <taxon>PACMAD clade</taxon>
        <taxon>Panicoideae</taxon>
        <taxon>Panicodae</taxon>
        <taxon>Paniceae</taxon>
        <taxon>Dichantheliinae</taxon>
        <taxon>Dichanthelium</taxon>
    </lineage>
</organism>
<accession>A0A1E5VS91</accession>
<protein>
    <submittedName>
        <fullName evidence="2">Uncharacterized protein</fullName>
    </submittedName>
</protein>
<evidence type="ECO:0000313" key="2">
    <source>
        <dbReference type="EMBL" id="OEL27998.1"/>
    </source>
</evidence>
<keyword evidence="3" id="KW-1185">Reference proteome</keyword>
<sequence length="142" mass="15065">MTPPGTPCAFAPSPPSGGVVGFYFAVELCFDPALENQVLKAWNAMARRQLGSRLIDAASPPAPPGRCAPAARDRRGGGDPLLRLAPSLRALASQLDNDNVLFLAPTPSAALLGLHAQLCEEGHVQNVIQCYNIYFKQACIQP</sequence>
<reference evidence="2 3" key="1">
    <citation type="submission" date="2016-09" db="EMBL/GenBank/DDBJ databases">
        <title>The draft genome of Dichanthelium oligosanthes: A C3 panicoid grass species.</title>
        <authorList>
            <person name="Studer A.J."/>
            <person name="Schnable J.C."/>
            <person name="Brutnell T.P."/>
        </authorList>
    </citation>
    <scope>NUCLEOTIDE SEQUENCE [LARGE SCALE GENOMIC DNA]</scope>
    <source>
        <strain evidence="3">cv. Kellogg 1175</strain>
        <tissue evidence="2">Leaf</tissue>
    </source>
</reference>
<dbReference type="OrthoDB" id="1879605at2759"/>
<dbReference type="PANTHER" id="PTHR36039:SF2">
    <property type="entry name" value="RNA LIGASE_CYCLIC NUCLEOTIDE PHOSPHODIESTERASE FAMILY PROTEIN"/>
    <property type="match status" value="1"/>
</dbReference>
<dbReference type="AlphaFoldDB" id="A0A1E5VS91"/>
<feature type="region of interest" description="Disordered" evidence="1">
    <location>
        <begin position="58"/>
        <end position="78"/>
    </location>
</feature>
<dbReference type="PANTHER" id="PTHR36039">
    <property type="match status" value="1"/>
</dbReference>
<gene>
    <name evidence="2" type="ORF">BAE44_0010983</name>
</gene>
<name>A0A1E5VS91_9POAL</name>
<evidence type="ECO:0000256" key="1">
    <source>
        <dbReference type="SAM" id="MobiDB-lite"/>
    </source>
</evidence>
<dbReference type="Proteomes" id="UP000095767">
    <property type="component" value="Unassembled WGS sequence"/>
</dbReference>